<dbReference type="AlphaFoldDB" id="A0AAD1ULW4"/>
<evidence type="ECO:0000256" key="1">
    <source>
        <dbReference type="ARBA" id="ARBA00004477"/>
    </source>
</evidence>
<comment type="caution">
    <text evidence="9">The sequence shown here is derived from an EMBL/GenBank/DDBJ whole genome shotgun (WGS) entry which is preliminary data.</text>
</comment>
<evidence type="ECO:0008006" key="11">
    <source>
        <dbReference type="Google" id="ProtNLM"/>
    </source>
</evidence>
<organism evidence="9 10">
    <name type="scientific">Euplotes crassus</name>
    <dbReference type="NCBI Taxonomy" id="5936"/>
    <lineage>
        <taxon>Eukaryota</taxon>
        <taxon>Sar</taxon>
        <taxon>Alveolata</taxon>
        <taxon>Ciliophora</taxon>
        <taxon>Intramacronucleata</taxon>
        <taxon>Spirotrichea</taxon>
        <taxon>Hypotrichia</taxon>
        <taxon>Euplotida</taxon>
        <taxon>Euplotidae</taxon>
        <taxon>Moneuplotes</taxon>
    </lineage>
</organism>
<reference evidence="9" key="1">
    <citation type="submission" date="2023-07" db="EMBL/GenBank/DDBJ databases">
        <authorList>
            <consortium name="AG Swart"/>
            <person name="Singh M."/>
            <person name="Singh A."/>
            <person name="Seah K."/>
            <person name="Emmerich C."/>
        </authorList>
    </citation>
    <scope>NUCLEOTIDE SEQUENCE</scope>
    <source>
        <strain evidence="9">DP1</strain>
    </source>
</reference>
<keyword evidence="5" id="KW-0256">Endoplasmic reticulum</keyword>
<feature type="transmembrane region" description="Helical" evidence="8">
    <location>
        <begin position="108"/>
        <end position="126"/>
    </location>
</feature>
<keyword evidence="3 8" id="KW-0812">Transmembrane</keyword>
<dbReference type="InterPro" id="IPR006639">
    <property type="entry name" value="Preselin/SPP"/>
</dbReference>
<dbReference type="GO" id="GO:0006465">
    <property type="term" value="P:signal peptide processing"/>
    <property type="evidence" value="ECO:0007669"/>
    <property type="project" value="TreeGrafter"/>
</dbReference>
<keyword evidence="7 8" id="KW-0472">Membrane</keyword>
<dbReference type="Proteomes" id="UP001295684">
    <property type="component" value="Unassembled WGS sequence"/>
</dbReference>
<dbReference type="GO" id="GO:0098553">
    <property type="term" value="C:lumenal side of endoplasmic reticulum membrane"/>
    <property type="evidence" value="ECO:0007669"/>
    <property type="project" value="TreeGrafter"/>
</dbReference>
<evidence type="ECO:0000256" key="2">
    <source>
        <dbReference type="ARBA" id="ARBA00006859"/>
    </source>
</evidence>
<keyword evidence="4" id="KW-0378">Hydrolase</keyword>
<dbReference type="Pfam" id="PF04258">
    <property type="entry name" value="Peptidase_A22B"/>
    <property type="match status" value="1"/>
</dbReference>
<feature type="transmembrane region" description="Helical" evidence="8">
    <location>
        <begin position="337"/>
        <end position="355"/>
    </location>
</feature>
<comment type="subcellular location">
    <subcellularLocation>
        <location evidence="1">Endoplasmic reticulum membrane</location>
        <topology evidence="1">Multi-pass membrane protein</topology>
    </subcellularLocation>
</comment>
<evidence type="ECO:0000256" key="7">
    <source>
        <dbReference type="ARBA" id="ARBA00023136"/>
    </source>
</evidence>
<evidence type="ECO:0000256" key="5">
    <source>
        <dbReference type="ARBA" id="ARBA00022824"/>
    </source>
</evidence>
<accession>A0AAD1ULW4</accession>
<protein>
    <recommendedName>
        <fullName evidence="11">Signal peptide peptidase</fullName>
    </recommendedName>
</protein>
<name>A0AAD1ULW4_EUPCR</name>
<dbReference type="GO" id="GO:0033619">
    <property type="term" value="P:membrane protein proteolysis"/>
    <property type="evidence" value="ECO:0007669"/>
    <property type="project" value="TreeGrafter"/>
</dbReference>
<sequence>MAIGVNIDGLVALCYVGIVGITVACLYVEVNLTLNILVHSTLLIIIGSVNSVRFLIRDKISRTNFDGDEAVIESVGASEAYKFPILGSAMLFSLYILVKYAGKDIVSAFMIGYFMLIGMDSFKGILNNYTFIGKYKEDDPESIKYPILFKDKKIFGNDVSLSKFDLICLACSIVCGLLYVATHHWITNNILGIIFTLFALENMFLSNFKVGAIMLCGLFFYDIFWVFGTDVMETVAKNINGPIKLLFPRKVIIESNKDLSLLGLGDIIIPGIFIALCLRYDFLKAFNKKTKNRTYGAVNEMFQRFPKPYFWACLIGYIVGILTTVAVMLVFKRGQPALLYLVPGCLGSVIACAFVRKELTTLYNYDGDGELEELLKATEDHLGIKREDKSEEKTNETKAE</sequence>
<dbReference type="GO" id="GO:0098554">
    <property type="term" value="C:cytoplasmic side of endoplasmic reticulum membrane"/>
    <property type="evidence" value="ECO:0007669"/>
    <property type="project" value="TreeGrafter"/>
</dbReference>
<keyword evidence="10" id="KW-1185">Reference proteome</keyword>
<feature type="transmembrane region" description="Helical" evidence="8">
    <location>
        <begin position="12"/>
        <end position="30"/>
    </location>
</feature>
<feature type="transmembrane region" description="Helical" evidence="8">
    <location>
        <begin position="259"/>
        <end position="282"/>
    </location>
</feature>
<feature type="transmembrane region" description="Helical" evidence="8">
    <location>
        <begin position="309"/>
        <end position="331"/>
    </location>
</feature>
<feature type="transmembrane region" description="Helical" evidence="8">
    <location>
        <begin position="160"/>
        <end position="180"/>
    </location>
</feature>
<dbReference type="InterPro" id="IPR007369">
    <property type="entry name" value="Peptidase_A22B_SPP"/>
</dbReference>
<dbReference type="SMART" id="SM00730">
    <property type="entry name" value="PSN"/>
    <property type="match status" value="1"/>
</dbReference>
<proteinExistence type="inferred from homology"/>
<evidence type="ECO:0000256" key="8">
    <source>
        <dbReference type="SAM" id="Phobius"/>
    </source>
</evidence>
<dbReference type="EMBL" id="CAMPGE010013113">
    <property type="protein sequence ID" value="CAI2371856.1"/>
    <property type="molecule type" value="Genomic_DNA"/>
</dbReference>
<dbReference type="GO" id="GO:0042500">
    <property type="term" value="F:aspartic endopeptidase activity, intramembrane cleaving"/>
    <property type="evidence" value="ECO:0007669"/>
    <property type="project" value="InterPro"/>
</dbReference>
<feature type="transmembrane region" description="Helical" evidence="8">
    <location>
        <begin position="36"/>
        <end position="56"/>
    </location>
</feature>
<keyword evidence="6 8" id="KW-1133">Transmembrane helix</keyword>
<evidence type="ECO:0000313" key="9">
    <source>
        <dbReference type="EMBL" id="CAI2371856.1"/>
    </source>
</evidence>
<dbReference type="PANTHER" id="PTHR12174:SF23">
    <property type="entry name" value="MINOR HISTOCOMPATIBILITY ANTIGEN H13"/>
    <property type="match status" value="1"/>
</dbReference>
<evidence type="ECO:0000256" key="6">
    <source>
        <dbReference type="ARBA" id="ARBA00022989"/>
    </source>
</evidence>
<feature type="transmembrane region" description="Helical" evidence="8">
    <location>
        <begin position="83"/>
        <end position="102"/>
    </location>
</feature>
<gene>
    <name evidence="9" type="ORF">ECRASSUSDP1_LOCUS13181</name>
</gene>
<evidence type="ECO:0000313" key="10">
    <source>
        <dbReference type="Proteomes" id="UP001295684"/>
    </source>
</evidence>
<dbReference type="PANTHER" id="PTHR12174">
    <property type="entry name" value="SIGNAL PEPTIDE PEPTIDASE"/>
    <property type="match status" value="1"/>
</dbReference>
<feature type="transmembrane region" description="Helical" evidence="8">
    <location>
        <begin position="212"/>
        <end position="228"/>
    </location>
</feature>
<evidence type="ECO:0000256" key="4">
    <source>
        <dbReference type="ARBA" id="ARBA00022801"/>
    </source>
</evidence>
<comment type="similarity">
    <text evidence="2">Belongs to the peptidase A22B family.</text>
</comment>
<evidence type="ECO:0000256" key="3">
    <source>
        <dbReference type="ARBA" id="ARBA00022692"/>
    </source>
</evidence>